<sequence>MLRLFKRGQAKSLAAAAELVGVSSRSVQTWWQLYRQQGLLGLLALTPTRQISLSAEQQQALLAEAATGSFSTINDMARWVAQQFSIHYTEVGMWRIARRLGIKKKTARPRHVQRDEEKVAAFKKVSRP</sequence>
<comment type="caution">
    <text evidence="3">The sequence shown here is derived from an EMBL/GenBank/DDBJ whole genome shotgun (WGS) entry which is preliminary data.</text>
</comment>
<feature type="domain" description="Insertion element IS150 protein InsJ-like helix-turn-helix" evidence="1">
    <location>
        <begin position="2"/>
        <end position="43"/>
    </location>
</feature>
<proteinExistence type="predicted"/>
<dbReference type="AlphaFoldDB" id="A0A512B6C9"/>
<dbReference type="InterPro" id="IPR055247">
    <property type="entry name" value="InsJ-like_HTH"/>
</dbReference>
<evidence type="ECO:0000259" key="2">
    <source>
        <dbReference type="Pfam" id="PF13592"/>
    </source>
</evidence>
<feature type="domain" description="Winged helix-turn helix" evidence="2">
    <location>
        <begin position="72"/>
        <end position="124"/>
    </location>
</feature>
<dbReference type="InterPro" id="IPR009057">
    <property type="entry name" value="Homeodomain-like_sf"/>
</dbReference>
<gene>
    <name evidence="3" type="ORF">AAE02nite_51620</name>
</gene>
<dbReference type="Pfam" id="PF13592">
    <property type="entry name" value="HTH_33"/>
    <property type="match status" value="1"/>
</dbReference>
<accession>A0A512B6C9</accession>
<reference evidence="3 4" key="1">
    <citation type="submission" date="2019-07" db="EMBL/GenBank/DDBJ databases">
        <title>Whole genome shotgun sequence of Adhaeribacter aerolatus NBRC 106133.</title>
        <authorList>
            <person name="Hosoyama A."/>
            <person name="Uohara A."/>
            <person name="Ohji S."/>
            <person name="Ichikawa N."/>
        </authorList>
    </citation>
    <scope>NUCLEOTIDE SEQUENCE [LARGE SCALE GENOMIC DNA]</scope>
    <source>
        <strain evidence="3 4">NBRC 106133</strain>
    </source>
</reference>
<protein>
    <submittedName>
        <fullName evidence="3">Uncharacterized protein</fullName>
    </submittedName>
</protein>
<organism evidence="3 4">
    <name type="scientific">Adhaeribacter aerolatus</name>
    <dbReference type="NCBI Taxonomy" id="670289"/>
    <lineage>
        <taxon>Bacteria</taxon>
        <taxon>Pseudomonadati</taxon>
        <taxon>Bacteroidota</taxon>
        <taxon>Cytophagia</taxon>
        <taxon>Cytophagales</taxon>
        <taxon>Hymenobacteraceae</taxon>
        <taxon>Adhaeribacter</taxon>
    </lineage>
</organism>
<dbReference type="EMBL" id="BJYS01000086">
    <property type="protein sequence ID" value="GEO07498.1"/>
    <property type="molecule type" value="Genomic_DNA"/>
</dbReference>
<name>A0A512B6C9_9BACT</name>
<dbReference type="Pfam" id="PF13518">
    <property type="entry name" value="HTH_28"/>
    <property type="match status" value="1"/>
</dbReference>
<evidence type="ECO:0000313" key="3">
    <source>
        <dbReference type="EMBL" id="GEO07498.1"/>
    </source>
</evidence>
<dbReference type="SUPFAM" id="SSF46689">
    <property type="entry name" value="Homeodomain-like"/>
    <property type="match status" value="1"/>
</dbReference>
<dbReference type="Proteomes" id="UP000321532">
    <property type="component" value="Unassembled WGS sequence"/>
</dbReference>
<dbReference type="InterPro" id="IPR025959">
    <property type="entry name" value="Winged_HTH_dom"/>
</dbReference>
<keyword evidence="4" id="KW-1185">Reference proteome</keyword>
<evidence type="ECO:0000313" key="4">
    <source>
        <dbReference type="Proteomes" id="UP000321532"/>
    </source>
</evidence>
<evidence type="ECO:0000259" key="1">
    <source>
        <dbReference type="Pfam" id="PF13518"/>
    </source>
</evidence>